<dbReference type="PROSITE" id="PS00455">
    <property type="entry name" value="AMP_BINDING"/>
    <property type="match status" value="2"/>
</dbReference>
<dbReference type="GO" id="GO:0017000">
    <property type="term" value="P:antibiotic biosynthetic process"/>
    <property type="evidence" value="ECO:0007669"/>
    <property type="project" value="UniProtKB-KW"/>
</dbReference>
<dbReference type="Proteomes" id="UP000190890">
    <property type="component" value="Unassembled WGS sequence"/>
</dbReference>
<dbReference type="Gene3D" id="3.40.50.1820">
    <property type="entry name" value="alpha/beta hydrolase"/>
    <property type="match status" value="1"/>
</dbReference>
<dbReference type="Gene3D" id="2.30.38.10">
    <property type="entry name" value="Luciferase, Domain 3"/>
    <property type="match status" value="1"/>
</dbReference>
<dbReference type="GO" id="GO:0051536">
    <property type="term" value="F:iron-sulfur cluster binding"/>
    <property type="evidence" value="ECO:0007669"/>
    <property type="project" value="InterPro"/>
</dbReference>
<dbReference type="InterPro" id="IPR042099">
    <property type="entry name" value="ANL_N_sf"/>
</dbReference>
<comment type="caution">
    <text evidence="8">The sequence shown here is derived from an EMBL/GenBank/DDBJ whole genome shotgun (WGS) entry which is preliminary data.</text>
</comment>
<dbReference type="GO" id="GO:0008610">
    <property type="term" value="P:lipid biosynthetic process"/>
    <property type="evidence" value="ECO:0007669"/>
    <property type="project" value="UniProtKB-ARBA"/>
</dbReference>
<dbReference type="Gene3D" id="1.10.287.490">
    <property type="entry name" value="Helix hairpin bin"/>
    <property type="match status" value="1"/>
</dbReference>
<dbReference type="SFLD" id="SFLDG01082">
    <property type="entry name" value="B12-binding_domain_containing"/>
    <property type="match status" value="1"/>
</dbReference>
<dbReference type="SUPFAM" id="SSF56801">
    <property type="entry name" value="Acetyl-CoA synthetase-like"/>
    <property type="match status" value="2"/>
</dbReference>
<dbReference type="GO" id="GO:0043041">
    <property type="term" value="P:amino acid activation for nonribosomal peptide biosynthetic process"/>
    <property type="evidence" value="ECO:0007669"/>
    <property type="project" value="TreeGrafter"/>
</dbReference>
<dbReference type="SUPFAM" id="SSF52242">
    <property type="entry name" value="Cobalamin (vitamin B12)-binding domain"/>
    <property type="match status" value="1"/>
</dbReference>
<feature type="domain" description="Carrier" evidence="5">
    <location>
        <begin position="2348"/>
        <end position="2423"/>
    </location>
</feature>
<dbReference type="PANTHER" id="PTHR45527:SF1">
    <property type="entry name" value="FATTY ACID SYNTHASE"/>
    <property type="match status" value="1"/>
</dbReference>
<evidence type="ECO:0000256" key="3">
    <source>
        <dbReference type="ARBA" id="ARBA00022553"/>
    </source>
</evidence>
<proteinExistence type="predicted"/>
<dbReference type="PROSITE" id="PS50075">
    <property type="entry name" value="CARRIER"/>
    <property type="match status" value="2"/>
</dbReference>
<dbReference type="PROSITE" id="PS51918">
    <property type="entry name" value="RADICAL_SAM"/>
    <property type="match status" value="1"/>
</dbReference>
<evidence type="ECO:0000259" key="6">
    <source>
        <dbReference type="PROSITE" id="PS51332"/>
    </source>
</evidence>
<dbReference type="InterPro" id="IPR006638">
    <property type="entry name" value="Elp3/MiaA/NifB-like_rSAM"/>
</dbReference>
<dbReference type="InterPro" id="IPR058240">
    <property type="entry name" value="rSAM_sf"/>
</dbReference>
<dbReference type="Pfam" id="PF00550">
    <property type="entry name" value="PP-binding"/>
    <property type="match status" value="2"/>
</dbReference>
<feature type="domain" description="B12-binding" evidence="6">
    <location>
        <begin position="1783"/>
        <end position="1924"/>
    </location>
</feature>
<dbReference type="CDD" id="cd02068">
    <property type="entry name" value="radical_SAM_B12_BD"/>
    <property type="match status" value="1"/>
</dbReference>
<dbReference type="CDD" id="cd19531">
    <property type="entry name" value="LCL_NRPS-like"/>
    <property type="match status" value="1"/>
</dbReference>
<dbReference type="InterPro" id="IPR006158">
    <property type="entry name" value="Cobalamin-bd"/>
</dbReference>
<keyword evidence="2" id="KW-0596">Phosphopantetheine</keyword>
<dbReference type="GO" id="GO:0031177">
    <property type="term" value="F:phosphopantetheine binding"/>
    <property type="evidence" value="ECO:0007669"/>
    <property type="project" value="TreeGrafter"/>
</dbReference>
<feature type="domain" description="Radical SAM core" evidence="7">
    <location>
        <begin position="1454"/>
        <end position="1678"/>
    </location>
</feature>
<dbReference type="CDD" id="cd05930">
    <property type="entry name" value="A_NRPS"/>
    <property type="match status" value="2"/>
</dbReference>
<dbReference type="InterPro" id="IPR009081">
    <property type="entry name" value="PP-bd_ACP"/>
</dbReference>
<dbReference type="InterPro" id="IPR045851">
    <property type="entry name" value="AMP-bd_C_sf"/>
</dbReference>
<dbReference type="Gene3D" id="3.40.50.12780">
    <property type="entry name" value="N-terminal domain of ligase-like"/>
    <property type="match status" value="2"/>
</dbReference>
<dbReference type="InterPro" id="IPR029058">
    <property type="entry name" value="AB_hydrolase_fold"/>
</dbReference>
<dbReference type="InterPro" id="IPR036736">
    <property type="entry name" value="ACP-like_sf"/>
</dbReference>
<dbReference type="SUPFAM" id="SSF52777">
    <property type="entry name" value="CoA-dependent acyltransferases"/>
    <property type="match status" value="3"/>
</dbReference>
<evidence type="ECO:0000259" key="5">
    <source>
        <dbReference type="PROSITE" id="PS50075"/>
    </source>
</evidence>
<keyword evidence="3" id="KW-0597">Phosphoprotein</keyword>
<dbReference type="Pfam" id="PF00975">
    <property type="entry name" value="Thioesterase"/>
    <property type="match status" value="1"/>
</dbReference>
<dbReference type="RefSeq" id="WP_077847620.1">
    <property type="nucleotide sequence ID" value="NZ_LZZM01000159.1"/>
</dbReference>
<dbReference type="PANTHER" id="PTHR45527">
    <property type="entry name" value="NONRIBOSOMAL PEPTIDE SYNTHETASE"/>
    <property type="match status" value="1"/>
</dbReference>
<evidence type="ECO:0000256" key="1">
    <source>
        <dbReference type="ARBA" id="ARBA00001957"/>
    </source>
</evidence>
<dbReference type="OrthoDB" id="51171at2"/>
<dbReference type="SUPFAM" id="SSF102114">
    <property type="entry name" value="Radical SAM enzymes"/>
    <property type="match status" value="1"/>
</dbReference>
<organism evidence="8 9">
    <name type="scientific">Clostridium puniceum</name>
    <dbReference type="NCBI Taxonomy" id="29367"/>
    <lineage>
        <taxon>Bacteria</taxon>
        <taxon>Bacillati</taxon>
        <taxon>Bacillota</taxon>
        <taxon>Clostridia</taxon>
        <taxon>Eubacteriales</taxon>
        <taxon>Clostridiaceae</taxon>
        <taxon>Clostridium</taxon>
    </lineage>
</organism>
<dbReference type="InterPro" id="IPR023213">
    <property type="entry name" value="CAT-like_dom_sf"/>
</dbReference>
<gene>
    <name evidence="8" type="primary">tycC_1</name>
    <name evidence="8" type="ORF">CLPUN_24940</name>
</gene>
<dbReference type="Gene3D" id="3.80.30.20">
    <property type="entry name" value="tm_1862 like domain"/>
    <property type="match status" value="1"/>
</dbReference>
<evidence type="ECO:0000313" key="8">
    <source>
        <dbReference type="EMBL" id="OOM76968.1"/>
    </source>
</evidence>
<protein>
    <submittedName>
        <fullName evidence="8">Tyrocidine synthase 3</fullName>
    </submittedName>
</protein>
<dbReference type="SFLD" id="SFLDS00029">
    <property type="entry name" value="Radical_SAM"/>
    <property type="match status" value="1"/>
</dbReference>
<dbReference type="GO" id="GO:0044550">
    <property type="term" value="P:secondary metabolite biosynthetic process"/>
    <property type="evidence" value="ECO:0007669"/>
    <property type="project" value="TreeGrafter"/>
</dbReference>
<dbReference type="PROSITE" id="PS00012">
    <property type="entry name" value="PHOSPHOPANTETHEINE"/>
    <property type="match status" value="1"/>
</dbReference>
<reference evidence="8 9" key="1">
    <citation type="submission" date="2016-05" db="EMBL/GenBank/DDBJ databases">
        <title>Microbial solvent formation.</title>
        <authorList>
            <person name="Poehlein A."/>
            <person name="Montoya Solano J.D."/>
            <person name="Flitsch S."/>
            <person name="Krabben P."/>
            <person name="Duerre P."/>
            <person name="Daniel R."/>
        </authorList>
    </citation>
    <scope>NUCLEOTIDE SEQUENCE [LARGE SCALE GENOMIC DNA]</scope>
    <source>
        <strain evidence="8 9">DSM 2619</strain>
    </source>
</reference>
<accession>A0A1S8TGV6</accession>
<dbReference type="Pfam" id="PF02310">
    <property type="entry name" value="B12-binding"/>
    <property type="match status" value="1"/>
</dbReference>
<evidence type="ECO:0000256" key="2">
    <source>
        <dbReference type="ARBA" id="ARBA00022450"/>
    </source>
</evidence>
<dbReference type="InterPro" id="IPR036724">
    <property type="entry name" value="Cobalamin-bd_sf"/>
</dbReference>
<dbReference type="GO" id="GO:0005829">
    <property type="term" value="C:cytosol"/>
    <property type="evidence" value="ECO:0007669"/>
    <property type="project" value="TreeGrafter"/>
</dbReference>
<dbReference type="EMBL" id="LZZM01000159">
    <property type="protein sequence ID" value="OOM76968.1"/>
    <property type="molecule type" value="Genomic_DNA"/>
</dbReference>
<dbReference type="Gene3D" id="1.10.1200.10">
    <property type="entry name" value="ACP-like"/>
    <property type="match status" value="2"/>
</dbReference>
<dbReference type="Gene3D" id="3.30.559.30">
    <property type="entry name" value="Nonribosomal peptide synthetase, condensation domain"/>
    <property type="match status" value="2"/>
</dbReference>
<feature type="domain" description="Carrier" evidence="5">
    <location>
        <begin position="760"/>
        <end position="836"/>
    </location>
</feature>
<name>A0A1S8TGV6_9CLOT</name>
<dbReference type="SUPFAM" id="SSF53474">
    <property type="entry name" value="alpha/beta-Hydrolases"/>
    <property type="match status" value="1"/>
</dbReference>
<dbReference type="NCBIfam" id="NF003417">
    <property type="entry name" value="PRK04813.1"/>
    <property type="match status" value="3"/>
</dbReference>
<sequence>MTDNRRIILNSLVKEKEFWTKKLNGELKHATLSYDTNVFNGKYDYEEILIEIPENISNELYRISNGSDNRLLILLISFIRILYFKYEGYEDSIIGTTILKQKEEKQFINTEIPLRIQINNDMTIKQTILAAKDALLNGFNNQNFPIDELVNMLDFGDSEGNKLFDICIILNGIQEYSYIKTKCNLIYEFMKEEKLLLKIHYNKNLYYRERIQKYANHFLNVINNVISNLEIKIGEANHLSNEEVDFIIKSGSGRCIERKFNNLVDLFKEQVKKTPNEIALIFEDELLTYKELDYKSDQLAYFLRKNNISENKNVAICIDRSFEMIIAIIAVLKAGGTYIPIDPSYPKKRIDFLIKDSQPELVITSKRIKALEKCCISNLINMEDFVSESIPEMELESPSSDSIAYIIYTSGSTGNPKGVMVKHESICNTISWRGEYYKFNCNDAILQFPSFSFDSSIEDIFTPLTSGSKLVLINEAKRIEIPYLSNIIENKNITHVLLVPSMYKMLLTEVPHMLSKLKHITVAGEKIGLDVVKQHFKMLINTELHNEYGPTENSVCSTVHKFNIEDEYVYIGKAIDNIGFILINDMGEIVPLGNWGELCVYGLGLAKGYYNNTEMTQEKFVEFNKFGIVNIYKTGDIAKLHSNGELEYYERKDAQVKIRGFRLELSEVEKNITKIQCIQDAVVIINDTDSNDKYISAFVTSNEQISPELIIKELEMALPGYMIPQRISQIDKIPLLPNGKVDKKGLLLMEIIPKDVEFAIPRNDIEKKLVDLWKDILNINSDISVKDNFFKLGGHSLKATSLASRIKSEFKKSISLVEIFKEPTIEAIGKLIEQTQYIKNKDIIISEKKDFYPLSSSQRRIFVLNEITDENLNYNIPIVLKLYGKLEYFQIESAINKLIKRHEILRTSFDIIKGEPVQIIHDDIQLKITRKTILEKDLINEIDEFLKPFDLRKCPLFKVGLFTIDEENHALVIDIHHIVSDGFSMNIITKEFVEFYNGKELEPLTLQYKDYVLWQQNLKKSSEKQKQYWLNEFSGILPKLNLPTDYERPAIQSFAGESITYYLSKELTAGLKNAAVDRRSSLFMILLASYYVLLHKYTGEDDFIVGTPIAGRSDSEFEKLVGVFINTLALRQKIDPNKTFNELLGEVREKTLSAYENQDYQFEELLDDLKIIRDKSRNVLFDTMFAMQSFDITKSEINNLKFENFEFDKKNTKFDLTVNAYEINDELCLNFSYCTGLFKKETIEKLAVKYIEILKQLKSFDTPIKNISIISEAEVSLILNNFNSNGIEYNTLDSIVDRFKYIARQYPDRNAITFDGCSMKYDELDVKSDELAEGLKSRGIYINSRVGLIYKPSLDTITAILGVLKAGASYVPIDPTTPQKRLREIIKTSSIQLILTNEISMKDISILNLKNIFGRSCIIHKTDSRPPIVNLDELPFPDRSMIDYEKYNKYIGQSLIKDGVSMISSRGCPFNCAYCHKIWPKKQICRSANNVFEEMQMYYKIGLKKFVFLDDVFNFNVQNSKKIFELIIENNMDVQLFLCIRGDILTEEYIDLMVRAGTVRVALALETASERLQKLISKNLKLDKFKRNVEYIAKKYPNIILEVNTMHGFPTETEEEARATLEFIKDIKWIHFPYVNILKIYANTNMERLAIENGIKNEDIQASSAMAYHELPLTLPFDKKFTLKYQTDFLNEYFLNKERLLHVLPHQLKLLTEDEIVQKYDSYLSQSIRSLDELFKVLNVTREELSLVETNKDLSCEGLNEKLKGLFKHGEVKKDAVKILFLDLTQYFSKDSENMMYDVVEVPLGQLYVMSYLKEKYGDAVDGKVLKSRIDFNSYKELLKFIKDYNPDIIGMRTLTFYREFYHKTAAVIKSKFPDIPIFAGGPYATSDFNTLLLDSNFDFSILGEGEETISEIVDVMIKNHKHILTQKELNEVKGVAFLNSEKEKDDVDLIYMDFYMGPKDNTSNKFVAVEQEIRKDNEAYVIYTSGSSGVPKGVSVSHGNVLNLVEGLNERVYNDIPSGANISMISPYYFDASIKQIFAALLNGHHLHILPENLKYDGKKLYEYYVKNMIDVTDGTPNHISFITESNQYLESSNIKKMLIGGETLNGKTVKSFYNKMECGEDVKYPLIINVYGPTECTVDSTYFEVNHENYKYYTNIPIGKPMPNYKILILDKHNNILPVGITGEICIFGKGVTNGYINSKELTQEKFVRSKYFNGSLMYKTGDIGKWLPSGDILFIGRKDSQVKIRGLRIDLSDIERNILELNEVSRVVVEVSDDVNERIIAYLILNNESTLESIRRKLKERLPAYMLPNEYVILDKFKFNANGKIDKRYMKEFKNSKSKLNHNIKASDEVERELLKYVEEILNWKSISPLDDLFEIGANSLTIINLCTFIYKKFNIEVPIIKIFKEPNIRNIRGLIKNKSHKSFYLEFNKNFKEKIFCFPDIIGMASAYLNIAKYIDYNMICFDYVERDDLVSFYTEQIKKLQIEGSYNLIGYSAGGGIAFEVAKRLESEGYTVEKIILFDSYRKAKQLEFSEHVIESRINNYLESIGLEVNNIYLEGMKRGILCYHKYYYKMINEGQVRSHIHLISANNRNENDVYTGWCDMTNASYHVYDGHGEHINMLNPENSKFNADIAKIILEQK</sequence>
<dbReference type="SUPFAM" id="SSF47336">
    <property type="entry name" value="ACP-like"/>
    <property type="match status" value="2"/>
</dbReference>
<dbReference type="FunFam" id="3.40.50.980:FF:000001">
    <property type="entry name" value="Non-ribosomal peptide synthetase"/>
    <property type="match status" value="1"/>
</dbReference>
<evidence type="ECO:0000313" key="9">
    <source>
        <dbReference type="Proteomes" id="UP000190890"/>
    </source>
</evidence>
<dbReference type="InterPro" id="IPR006162">
    <property type="entry name" value="Ppantetheine_attach_site"/>
</dbReference>
<dbReference type="GO" id="GO:0031419">
    <property type="term" value="F:cobalamin binding"/>
    <property type="evidence" value="ECO:0007669"/>
    <property type="project" value="InterPro"/>
</dbReference>
<dbReference type="STRING" id="29367.CLPUN_24940"/>
<keyword evidence="9" id="KW-1185">Reference proteome</keyword>
<evidence type="ECO:0000259" key="7">
    <source>
        <dbReference type="PROSITE" id="PS51918"/>
    </source>
</evidence>
<dbReference type="FunFam" id="1.10.1200.10:FF:000005">
    <property type="entry name" value="Nonribosomal peptide synthetase 1"/>
    <property type="match status" value="1"/>
</dbReference>
<dbReference type="InterPro" id="IPR001031">
    <property type="entry name" value="Thioesterase"/>
</dbReference>
<dbReference type="Gene3D" id="3.40.50.980">
    <property type="match status" value="2"/>
</dbReference>
<comment type="cofactor">
    <cofactor evidence="1">
        <name>pantetheine 4'-phosphate</name>
        <dbReference type="ChEBI" id="CHEBI:47942"/>
    </cofactor>
</comment>
<dbReference type="InterPro" id="IPR001242">
    <property type="entry name" value="Condensation_dom"/>
</dbReference>
<dbReference type="InterPro" id="IPR023404">
    <property type="entry name" value="rSAM_horseshoe"/>
</dbReference>
<dbReference type="InterPro" id="IPR020845">
    <property type="entry name" value="AMP-binding_CS"/>
</dbReference>
<dbReference type="InterPro" id="IPR007197">
    <property type="entry name" value="rSAM"/>
</dbReference>
<dbReference type="PROSITE" id="PS51332">
    <property type="entry name" value="B12_BINDING"/>
    <property type="match status" value="1"/>
</dbReference>
<dbReference type="Gene3D" id="3.40.50.280">
    <property type="entry name" value="Cobalamin-binding domain"/>
    <property type="match status" value="1"/>
</dbReference>
<dbReference type="GO" id="GO:0046872">
    <property type="term" value="F:metal ion binding"/>
    <property type="evidence" value="ECO:0007669"/>
    <property type="project" value="InterPro"/>
</dbReference>
<dbReference type="CDD" id="cd01335">
    <property type="entry name" value="Radical_SAM"/>
    <property type="match status" value="1"/>
</dbReference>
<dbReference type="InterPro" id="IPR000873">
    <property type="entry name" value="AMP-dep_synth/lig_dom"/>
</dbReference>
<dbReference type="InterPro" id="IPR010071">
    <property type="entry name" value="AA_adenyl_dom"/>
</dbReference>
<dbReference type="Pfam" id="PF00501">
    <property type="entry name" value="AMP-binding"/>
    <property type="match status" value="3"/>
</dbReference>
<dbReference type="Pfam" id="PF04055">
    <property type="entry name" value="Radical_SAM"/>
    <property type="match status" value="1"/>
</dbReference>
<dbReference type="SMART" id="SM00729">
    <property type="entry name" value="Elp3"/>
    <property type="match status" value="1"/>
</dbReference>
<dbReference type="Gene3D" id="3.30.559.10">
    <property type="entry name" value="Chloramphenicol acetyltransferase-like domain"/>
    <property type="match status" value="1"/>
</dbReference>
<keyword evidence="4" id="KW-0045">Antibiotic biosynthesis</keyword>
<dbReference type="GO" id="GO:0003824">
    <property type="term" value="F:catalytic activity"/>
    <property type="evidence" value="ECO:0007669"/>
    <property type="project" value="InterPro"/>
</dbReference>
<dbReference type="Pfam" id="PF00668">
    <property type="entry name" value="Condensation"/>
    <property type="match status" value="2"/>
</dbReference>
<dbReference type="NCBIfam" id="TIGR01733">
    <property type="entry name" value="AA-adenyl-dom"/>
    <property type="match status" value="1"/>
</dbReference>
<dbReference type="Gene3D" id="3.30.300.30">
    <property type="match status" value="2"/>
</dbReference>
<evidence type="ECO:0000256" key="4">
    <source>
        <dbReference type="ARBA" id="ARBA00023194"/>
    </source>
</evidence>